<accession>A0A6N6VU06</accession>
<keyword evidence="5" id="KW-1185">Reference proteome</keyword>
<keyword evidence="2" id="KW-0479">Metal-binding</keyword>
<comment type="caution">
    <text evidence="4">The sequence shown here is derived from an EMBL/GenBank/DDBJ whole genome shotgun (WGS) entry which is preliminary data.</text>
</comment>
<dbReference type="NCBIfam" id="TIGR02817">
    <property type="entry name" value="adh_fam_1"/>
    <property type="match status" value="1"/>
</dbReference>
<evidence type="ECO:0000259" key="3">
    <source>
        <dbReference type="SMART" id="SM00829"/>
    </source>
</evidence>
<evidence type="ECO:0000313" key="5">
    <source>
        <dbReference type="Proteomes" id="UP000437748"/>
    </source>
</evidence>
<dbReference type="AlphaFoldDB" id="A0A6N6VU06"/>
<dbReference type="Gene3D" id="3.90.180.10">
    <property type="entry name" value="Medium-chain alcohol dehydrogenases, catalytic domain"/>
    <property type="match status" value="1"/>
</dbReference>
<keyword evidence="2" id="KW-0560">Oxidoreductase</keyword>
<name>A0A6N6VU06_9BACT</name>
<dbReference type="InterPro" id="IPR011032">
    <property type="entry name" value="GroES-like_sf"/>
</dbReference>
<dbReference type="InterPro" id="IPR036291">
    <property type="entry name" value="NAD(P)-bd_dom_sf"/>
</dbReference>
<dbReference type="OrthoDB" id="9787435at2"/>
<keyword evidence="2" id="KW-0862">Zinc</keyword>
<dbReference type="PANTHER" id="PTHR43482">
    <property type="entry name" value="PROTEIN AST1-RELATED"/>
    <property type="match status" value="1"/>
</dbReference>
<feature type="domain" description="Enoyl reductase (ER)" evidence="3">
    <location>
        <begin position="12"/>
        <end position="334"/>
    </location>
</feature>
<evidence type="ECO:0000313" key="4">
    <source>
        <dbReference type="EMBL" id="KAB8036111.1"/>
    </source>
</evidence>
<proteinExistence type="inferred from homology"/>
<dbReference type="EMBL" id="WFLM01000008">
    <property type="protein sequence ID" value="KAB8036111.1"/>
    <property type="molecule type" value="Genomic_DNA"/>
</dbReference>
<dbReference type="InterPro" id="IPR013154">
    <property type="entry name" value="ADH-like_N"/>
</dbReference>
<dbReference type="CDD" id="cd08252">
    <property type="entry name" value="AL_MDR"/>
    <property type="match status" value="1"/>
</dbReference>
<dbReference type="SUPFAM" id="SSF50129">
    <property type="entry name" value="GroES-like"/>
    <property type="match status" value="1"/>
</dbReference>
<dbReference type="PANTHER" id="PTHR43482:SF1">
    <property type="entry name" value="PROTEIN AST1-RELATED"/>
    <property type="match status" value="1"/>
</dbReference>
<dbReference type="RefSeq" id="WP_153421801.1">
    <property type="nucleotide sequence ID" value="NZ_WFLM01000008.1"/>
</dbReference>
<dbReference type="Proteomes" id="UP000437748">
    <property type="component" value="Unassembled WGS sequence"/>
</dbReference>
<comment type="similarity">
    <text evidence="1 2">Belongs to the zinc-containing alcohol dehydrogenase family. Quinone oxidoreductase subfamily.</text>
</comment>
<evidence type="ECO:0000256" key="2">
    <source>
        <dbReference type="RuleBase" id="RU364000"/>
    </source>
</evidence>
<dbReference type="Pfam" id="PF08240">
    <property type="entry name" value="ADH_N"/>
    <property type="match status" value="1"/>
</dbReference>
<protein>
    <recommendedName>
        <fullName evidence="2">Zinc-type alcohol dehydrogenase-like protein</fullName>
    </recommendedName>
</protein>
<dbReference type="GO" id="GO:0016491">
    <property type="term" value="F:oxidoreductase activity"/>
    <property type="evidence" value="ECO:0007669"/>
    <property type="project" value="UniProtKB-KW"/>
</dbReference>
<evidence type="ECO:0000256" key="1">
    <source>
        <dbReference type="ARBA" id="ARBA00010371"/>
    </source>
</evidence>
<dbReference type="InterPro" id="IPR013149">
    <property type="entry name" value="ADH-like_C"/>
</dbReference>
<dbReference type="Gene3D" id="3.40.50.720">
    <property type="entry name" value="NAD(P)-binding Rossmann-like Domain"/>
    <property type="match status" value="1"/>
</dbReference>
<organism evidence="4 5">
    <name type="scientific">Silvanigrella paludirubra</name>
    <dbReference type="NCBI Taxonomy" id="2499159"/>
    <lineage>
        <taxon>Bacteria</taxon>
        <taxon>Pseudomonadati</taxon>
        <taxon>Bdellovibrionota</taxon>
        <taxon>Oligoflexia</taxon>
        <taxon>Silvanigrellales</taxon>
        <taxon>Silvanigrellaceae</taxon>
        <taxon>Silvanigrella</taxon>
    </lineage>
</organism>
<dbReference type="Pfam" id="PF00107">
    <property type="entry name" value="ADH_zinc_N"/>
    <property type="match status" value="1"/>
</dbReference>
<dbReference type="InterPro" id="IPR014182">
    <property type="entry name" value="ADH_Zn_typ-1"/>
</dbReference>
<reference evidence="4 5" key="1">
    <citation type="submission" date="2019-10" db="EMBL/GenBank/DDBJ databases">
        <title>New species of Slilvanegrellaceae.</title>
        <authorList>
            <person name="Pitt A."/>
            <person name="Hahn M.W."/>
        </authorList>
    </citation>
    <scope>NUCLEOTIDE SEQUENCE [LARGE SCALE GENOMIC DNA]</scope>
    <source>
        <strain evidence="4 5">SP-Ram-0.45-NSY-1</strain>
    </source>
</reference>
<dbReference type="SUPFAM" id="SSF51735">
    <property type="entry name" value="NAD(P)-binding Rossmann-fold domains"/>
    <property type="match status" value="1"/>
</dbReference>
<sequence>MFTFKAFYNENKNQISFKKTEEELPKLNSKDLLVKIEAVSLNPVDFKVASGLLNKPNDQKTLGWDASGIVVKVGSEVKNFKIGDHVYYAGAIDRPGSNSEYQVVDERIVGQKPKSLTFKEAAALPLTAITAYEALFTQLQISKNISDKPKKVLLVGAAGGVGSIAIQLLKSLTSSIVIATASRKESEDWVKSLGADYVINHNNDFLKELNRIGFQDVDYIFCINGLESHFENMANSIKTFGKIVTIDDPVNPLNMMLLKMKSVSFSWEFMFTHSLYQTEDMISQHKLLNEVSQLVDLNKIKTTIGLDLGIMNEVNLEKSHELLKTQKTIGKIVLGVNE</sequence>
<dbReference type="GO" id="GO:0008270">
    <property type="term" value="F:zinc ion binding"/>
    <property type="evidence" value="ECO:0007669"/>
    <property type="project" value="InterPro"/>
</dbReference>
<dbReference type="SMART" id="SM00829">
    <property type="entry name" value="PKS_ER"/>
    <property type="match status" value="1"/>
</dbReference>
<dbReference type="InterPro" id="IPR020843">
    <property type="entry name" value="ER"/>
</dbReference>
<gene>
    <name evidence="4" type="ORF">GCL60_16235</name>
</gene>
<dbReference type="InterPro" id="IPR052585">
    <property type="entry name" value="Lipid_raft_assoc_Zn_ADH"/>
</dbReference>